<accession>G7YN45</accession>
<reference key="2">
    <citation type="submission" date="2011-10" db="EMBL/GenBank/DDBJ databases">
        <title>The genome and transcriptome sequence of Clonorchis sinensis provide insights into the carcinogenic liver fluke.</title>
        <authorList>
            <person name="Wang X."/>
            <person name="Huang Y."/>
            <person name="Chen W."/>
            <person name="Liu H."/>
            <person name="Guo L."/>
            <person name="Chen Y."/>
            <person name="Luo F."/>
            <person name="Zhou W."/>
            <person name="Sun J."/>
            <person name="Mao Q."/>
            <person name="Liang P."/>
            <person name="Zhou C."/>
            <person name="Tian Y."/>
            <person name="Men J."/>
            <person name="Lv X."/>
            <person name="Huang L."/>
            <person name="Zhou J."/>
            <person name="Hu Y."/>
            <person name="Li R."/>
            <person name="Zhang F."/>
            <person name="Lei H."/>
            <person name="Li X."/>
            <person name="Hu X."/>
            <person name="Liang C."/>
            <person name="Xu J."/>
            <person name="Wu Z."/>
            <person name="Yu X."/>
        </authorList>
    </citation>
    <scope>NUCLEOTIDE SEQUENCE</scope>
    <source>
        <strain>Henan</strain>
    </source>
</reference>
<keyword evidence="2" id="KW-1185">Reference proteome</keyword>
<protein>
    <submittedName>
        <fullName evidence="1">Uncharacterized protein</fullName>
    </submittedName>
</protein>
<evidence type="ECO:0000313" key="2">
    <source>
        <dbReference type="Proteomes" id="UP000008909"/>
    </source>
</evidence>
<gene>
    <name evidence="1" type="ORF">CLF_102538</name>
</gene>
<dbReference type="AlphaFoldDB" id="G7YN45"/>
<reference evidence="1" key="1">
    <citation type="journal article" date="2011" name="Genome Biol.">
        <title>The draft genome of the carcinogenic human liver fluke Clonorchis sinensis.</title>
        <authorList>
            <person name="Wang X."/>
            <person name="Chen W."/>
            <person name="Huang Y."/>
            <person name="Sun J."/>
            <person name="Men J."/>
            <person name="Liu H."/>
            <person name="Luo F."/>
            <person name="Guo L."/>
            <person name="Lv X."/>
            <person name="Deng C."/>
            <person name="Zhou C."/>
            <person name="Fan Y."/>
            <person name="Li X."/>
            <person name="Huang L."/>
            <person name="Hu Y."/>
            <person name="Liang C."/>
            <person name="Hu X."/>
            <person name="Xu J."/>
            <person name="Yu X."/>
        </authorList>
    </citation>
    <scope>NUCLEOTIDE SEQUENCE [LARGE SCALE GENOMIC DNA]</scope>
    <source>
        <strain evidence="1">Henan</strain>
    </source>
</reference>
<dbReference type="Proteomes" id="UP000008909">
    <property type="component" value="Unassembled WGS sequence"/>
</dbReference>
<proteinExistence type="predicted"/>
<sequence>MERMRKRAILNHPVASNLIYPAQRGFPPNQSYETTMLVFMDRIGSRGIHRSTDASGHLFPYYKDAFVNERKPLHDKNKSDANSFDKSPDPVFQSMNPRYLQVTPTLKAVMQTEVQRELVQQKTDTNIEKPRRCRMDCAFMGKPTRCHRRGDSVLEFIEAIERHPRLKKKCTEHIIGLELYTLLVKLTFSLKGSFRKPNSFKRFRSSGTVCHTTSVDYLRILSYTKDFIESALGLTNSNTVDRSWIEPTDTLRITYRQHKLESIHYAFFSFITRTTFQMDSRLPRQVVCTKDPLKPNDLINCVQKGDRTYYDCVYIGQTGGYLKVRIDEHKRYCWATPRNARELNKLELLHAMHCLKIIGSTRITCSFDEICTSFSGIEKTSDKTCS</sequence>
<name>G7YN45_CLOSI</name>
<dbReference type="EMBL" id="DF143887">
    <property type="protein sequence ID" value="GAA54376.1"/>
    <property type="molecule type" value="Genomic_DNA"/>
</dbReference>
<organism evidence="1 2">
    <name type="scientific">Clonorchis sinensis</name>
    <name type="common">Chinese liver fluke</name>
    <dbReference type="NCBI Taxonomy" id="79923"/>
    <lineage>
        <taxon>Eukaryota</taxon>
        <taxon>Metazoa</taxon>
        <taxon>Spiralia</taxon>
        <taxon>Lophotrochozoa</taxon>
        <taxon>Platyhelminthes</taxon>
        <taxon>Trematoda</taxon>
        <taxon>Digenea</taxon>
        <taxon>Opisthorchiida</taxon>
        <taxon>Opisthorchiata</taxon>
        <taxon>Opisthorchiidae</taxon>
        <taxon>Clonorchis</taxon>
    </lineage>
</organism>
<evidence type="ECO:0000313" key="1">
    <source>
        <dbReference type="EMBL" id="GAA54376.1"/>
    </source>
</evidence>